<keyword evidence="4 11" id="KW-0813">Transport</keyword>
<comment type="similarity">
    <text evidence="3 11">Belongs to the plastocyanin family.</text>
</comment>
<comment type="cofactor">
    <cofactor evidence="10">
        <name>Cu(2+)</name>
        <dbReference type="ChEBI" id="CHEBI:29036"/>
    </cofactor>
    <text evidence="10">The crystal structure with reduced Cu(1+) has also been determined.</text>
</comment>
<dbReference type="InterPro" id="IPR001235">
    <property type="entry name" value="Copper_blue_Plastocyanin"/>
</dbReference>
<accession>S8E0Y9</accession>
<dbReference type="PANTHER" id="PTHR34192">
    <property type="entry name" value="PLASTOCYANIN MAJOR ISOFORM, CHLOROPLASTIC-RELATED"/>
    <property type="match status" value="1"/>
</dbReference>
<evidence type="ECO:0000256" key="5">
    <source>
        <dbReference type="ARBA" id="ARBA00022723"/>
    </source>
</evidence>
<sequence length="169" mass="17247">SVAFPSFAGLKPGGARASSSSSSSSSKPAAVGGRLRIGNRKRPTAKASLKEAIAAAVAGTAILAAGNALAIEVALGRPDGSLVFDPQNFEISAGEEIVFKNVAGFPHNVVFDDDEVPSGVKAAEISMAEEDLLNSAGDTFSTKLFEKGTYTFYCAPHQGAGMVGKVTVK</sequence>
<dbReference type="PRINTS" id="PR00156">
    <property type="entry name" value="COPPERBLUE"/>
</dbReference>
<keyword evidence="15" id="KW-1185">Reference proteome</keyword>
<feature type="non-terminal residue" evidence="14">
    <location>
        <position position="1"/>
    </location>
</feature>
<dbReference type="InterPro" id="IPR008972">
    <property type="entry name" value="Cupredoxin"/>
</dbReference>
<feature type="binding site" evidence="10">
    <location>
        <position position="157"/>
    </location>
    <ligand>
        <name>Cu cation</name>
        <dbReference type="ChEBI" id="CHEBI:23378"/>
    </ligand>
</feature>
<gene>
    <name evidence="14" type="ORF">M569_08861</name>
</gene>
<evidence type="ECO:0000256" key="2">
    <source>
        <dbReference type="ARBA" id="ARBA00004622"/>
    </source>
</evidence>
<organism evidence="14 15">
    <name type="scientific">Genlisea aurea</name>
    <dbReference type="NCBI Taxonomy" id="192259"/>
    <lineage>
        <taxon>Eukaryota</taxon>
        <taxon>Viridiplantae</taxon>
        <taxon>Streptophyta</taxon>
        <taxon>Embryophyta</taxon>
        <taxon>Tracheophyta</taxon>
        <taxon>Spermatophyta</taxon>
        <taxon>Magnoliopsida</taxon>
        <taxon>eudicotyledons</taxon>
        <taxon>Gunneridae</taxon>
        <taxon>Pentapetalae</taxon>
        <taxon>asterids</taxon>
        <taxon>lamiids</taxon>
        <taxon>Lamiales</taxon>
        <taxon>Lentibulariaceae</taxon>
        <taxon>Genlisea</taxon>
    </lineage>
</organism>
<comment type="function">
    <text evidence="1 11">Participates in electron transfer between P700 and the cytochrome b6-f complex in photosystem I.</text>
</comment>
<evidence type="ECO:0000313" key="15">
    <source>
        <dbReference type="Proteomes" id="UP000015453"/>
    </source>
</evidence>
<comment type="subcellular location">
    <subcellularLocation>
        <location evidence="2 11">Plastid</location>
        <location evidence="2 11">Chloroplast thylakoid membrane</location>
        <topology evidence="2 11">Peripheral membrane protein</topology>
        <orientation evidence="2 11">Lumenal side</orientation>
    </subcellularLocation>
</comment>
<keyword evidence="9 11" id="KW-0472">Membrane</keyword>
<evidence type="ECO:0000256" key="12">
    <source>
        <dbReference type="SAM" id="MobiDB-lite"/>
    </source>
</evidence>
<dbReference type="SUPFAM" id="SSF49503">
    <property type="entry name" value="Cupredoxins"/>
    <property type="match status" value="1"/>
</dbReference>
<evidence type="ECO:0000256" key="10">
    <source>
        <dbReference type="PIRSR" id="PIRSR602387-1"/>
    </source>
</evidence>
<dbReference type="PROSITE" id="PS00196">
    <property type="entry name" value="COPPER_BLUE"/>
    <property type="match status" value="1"/>
</dbReference>
<comment type="caution">
    <text evidence="14">The sequence shown here is derived from an EMBL/GenBank/DDBJ whole genome shotgun (WGS) entry which is preliminary data.</text>
</comment>
<dbReference type="Pfam" id="PF00127">
    <property type="entry name" value="Copper-bind"/>
    <property type="match status" value="1"/>
</dbReference>
<dbReference type="PRINTS" id="PR00157">
    <property type="entry name" value="PLASTOCYANIN"/>
</dbReference>
<feature type="binding site" evidence="10">
    <location>
        <position position="154"/>
    </location>
    <ligand>
        <name>Cu cation</name>
        <dbReference type="ChEBI" id="CHEBI:23378"/>
    </ligand>
</feature>
<dbReference type="Gene3D" id="2.60.40.420">
    <property type="entry name" value="Cupredoxins - blue copper proteins"/>
    <property type="match status" value="1"/>
</dbReference>
<keyword evidence="6 11" id="KW-0249">Electron transport</keyword>
<dbReference type="InterPro" id="IPR000923">
    <property type="entry name" value="BlueCu_1"/>
</dbReference>
<dbReference type="CDD" id="cd04219">
    <property type="entry name" value="Plastocyanin"/>
    <property type="match status" value="1"/>
</dbReference>
<dbReference type="GO" id="GO:0009543">
    <property type="term" value="C:chloroplast thylakoid lumen"/>
    <property type="evidence" value="ECO:0007669"/>
    <property type="project" value="TreeGrafter"/>
</dbReference>
<dbReference type="OrthoDB" id="197281at2759"/>
<dbReference type="AlphaFoldDB" id="S8E0Y9"/>
<evidence type="ECO:0000256" key="7">
    <source>
        <dbReference type="ARBA" id="ARBA00023008"/>
    </source>
</evidence>
<evidence type="ECO:0000256" key="3">
    <source>
        <dbReference type="ARBA" id="ARBA00005338"/>
    </source>
</evidence>
<keyword evidence="8 11" id="KW-0793">Thylakoid</keyword>
<reference evidence="14 15" key="1">
    <citation type="journal article" date="2013" name="BMC Genomics">
        <title>The miniature genome of a carnivorous plant Genlisea aurea contains a low number of genes and short non-coding sequences.</title>
        <authorList>
            <person name="Leushkin E.V."/>
            <person name="Sutormin R.A."/>
            <person name="Nabieva E.R."/>
            <person name="Penin A.A."/>
            <person name="Kondrashov A.S."/>
            <person name="Logacheva M.D."/>
        </authorList>
    </citation>
    <scope>NUCLEOTIDE SEQUENCE [LARGE SCALE GENOMIC DNA]</scope>
</reference>
<dbReference type="GO" id="GO:0009055">
    <property type="term" value="F:electron transfer activity"/>
    <property type="evidence" value="ECO:0007669"/>
    <property type="project" value="UniProtKB-UniRule"/>
</dbReference>
<feature type="domain" description="Blue (type 1) copper" evidence="13">
    <location>
        <begin position="72"/>
        <end position="169"/>
    </location>
</feature>
<protein>
    <recommendedName>
        <fullName evidence="11">Plastocyanin</fullName>
    </recommendedName>
</protein>
<proteinExistence type="inferred from homology"/>
<evidence type="ECO:0000256" key="1">
    <source>
        <dbReference type="ARBA" id="ARBA00002820"/>
    </source>
</evidence>
<dbReference type="GO" id="GO:0005507">
    <property type="term" value="F:copper ion binding"/>
    <property type="evidence" value="ECO:0007669"/>
    <property type="project" value="UniProtKB-UniRule"/>
</dbReference>
<keyword evidence="5 10" id="KW-0479">Metal-binding</keyword>
<dbReference type="EMBL" id="AUSU01003956">
    <property type="protein sequence ID" value="EPS65917.1"/>
    <property type="molecule type" value="Genomic_DNA"/>
</dbReference>
<evidence type="ECO:0000313" key="14">
    <source>
        <dbReference type="EMBL" id="EPS65917.1"/>
    </source>
</evidence>
<dbReference type="InterPro" id="IPR002387">
    <property type="entry name" value="Plastocyanin"/>
</dbReference>
<evidence type="ECO:0000259" key="13">
    <source>
        <dbReference type="Pfam" id="PF00127"/>
    </source>
</evidence>
<dbReference type="PANTHER" id="PTHR34192:SF10">
    <property type="entry name" value="PLASTOCYANIN MAJOR ISOFORM, CHLOROPLASTIC-RELATED"/>
    <property type="match status" value="1"/>
</dbReference>
<feature type="binding site" evidence="10">
    <location>
        <position position="107"/>
    </location>
    <ligand>
        <name>Cu cation</name>
        <dbReference type="ChEBI" id="CHEBI:23378"/>
    </ligand>
</feature>
<dbReference type="GO" id="GO:0009535">
    <property type="term" value="C:chloroplast thylakoid membrane"/>
    <property type="evidence" value="ECO:0007669"/>
    <property type="project" value="UniProtKB-SubCell"/>
</dbReference>
<feature type="binding site" evidence="10">
    <location>
        <position position="162"/>
    </location>
    <ligand>
        <name>Cu cation</name>
        <dbReference type="ChEBI" id="CHEBI:23378"/>
    </ligand>
</feature>
<dbReference type="InterPro" id="IPR028871">
    <property type="entry name" value="BlueCu_1_BS"/>
</dbReference>
<dbReference type="NCBIfam" id="TIGR02656">
    <property type="entry name" value="cyanin_plasto"/>
    <property type="match status" value="1"/>
</dbReference>
<keyword evidence="7 10" id="KW-0186">Copper</keyword>
<evidence type="ECO:0000256" key="9">
    <source>
        <dbReference type="ARBA" id="ARBA00023136"/>
    </source>
</evidence>
<evidence type="ECO:0000256" key="8">
    <source>
        <dbReference type="ARBA" id="ARBA00023078"/>
    </source>
</evidence>
<dbReference type="Proteomes" id="UP000015453">
    <property type="component" value="Unassembled WGS sequence"/>
</dbReference>
<evidence type="ECO:0000256" key="4">
    <source>
        <dbReference type="ARBA" id="ARBA00022448"/>
    </source>
</evidence>
<evidence type="ECO:0000256" key="6">
    <source>
        <dbReference type="ARBA" id="ARBA00022982"/>
    </source>
</evidence>
<feature type="region of interest" description="Disordered" evidence="12">
    <location>
        <begin position="1"/>
        <end position="43"/>
    </location>
</feature>
<evidence type="ECO:0000256" key="11">
    <source>
        <dbReference type="RuleBase" id="RU363020"/>
    </source>
</evidence>
<name>S8E0Y9_9LAMI</name>